<keyword evidence="6 8" id="KW-0238">DNA-binding</keyword>
<dbReference type="CDD" id="cd00383">
    <property type="entry name" value="trans_reg_C"/>
    <property type="match status" value="1"/>
</dbReference>
<sequence length="89" mass="10271">YADITLDPAEHKTMQRDAEVDLTLKEFMVLRYLMENKGKAVSRQRLGEMLYGWDVEIGSNALEVHIHNLRKKLGQQLIRTVRGLGYKLG</sequence>
<evidence type="ECO:0000256" key="6">
    <source>
        <dbReference type="ARBA" id="ARBA00023125"/>
    </source>
</evidence>
<feature type="domain" description="OmpR/PhoB-type" evidence="9">
    <location>
        <begin position="1"/>
        <end position="89"/>
    </location>
</feature>
<reference evidence="10" key="1">
    <citation type="journal article" date="2020" name="mSystems">
        <title>Genome- and Community-Level Interaction Insights into Carbon Utilization and Element Cycling Functions of Hydrothermarchaeota in Hydrothermal Sediment.</title>
        <authorList>
            <person name="Zhou Z."/>
            <person name="Liu Y."/>
            <person name="Xu W."/>
            <person name="Pan J."/>
            <person name="Luo Z.H."/>
            <person name="Li M."/>
        </authorList>
    </citation>
    <scope>NUCLEOTIDE SEQUENCE [LARGE SCALE GENOMIC DNA]</scope>
    <source>
        <strain evidence="10">HyVt-26</strain>
    </source>
</reference>
<protein>
    <submittedName>
        <fullName evidence="10">Winged helix family transcriptional regulator</fullName>
    </submittedName>
</protein>
<dbReference type="SMART" id="SM00862">
    <property type="entry name" value="Trans_reg_C"/>
    <property type="match status" value="1"/>
</dbReference>
<name>A0A831JWU9_9GAMM</name>
<dbReference type="EMBL" id="DRCV01000097">
    <property type="protein sequence ID" value="HDK37800.1"/>
    <property type="molecule type" value="Genomic_DNA"/>
</dbReference>
<dbReference type="AlphaFoldDB" id="A0A831JWU9"/>
<evidence type="ECO:0000256" key="1">
    <source>
        <dbReference type="ARBA" id="ARBA00004496"/>
    </source>
</evidence>
<proteinExistence type="predicted"/>
<evidence type="ECO:0000256" key="4">
    <source>
        <dbReference type="ARBA" id="ARBA00023012"/>
    </source>
</evidence>
<accession>A0A831JWU9</accession>
<dbReference type="InterPro" id="IPR039420">
    <property type="entry name" value="WalR-like"/>
</dbReference>
<keyword evidence="2" id="KW-0963">Cytoplasm</keyword>
<dbReference type="SUPFAM" id="SSF46894">
    <property type="entry name" value="C-terminal effector domain of the bipartite response regulators"/>
    <property type="match status" value="1"/>
</dbReference>
<gene>
    <name evidence="10" type="ORF">ENG92_02130</name>
</gene>
<keyword evidence="5" id="KW-0805">Transcription regulation</keyword>
<dbReference type="PROSITE" id="PS51755">
    <property type="entry name" value="OMPR_PHOB"/>
    <property type="match status" value="1"/>
</dbReference>
<feature type="non-terminal residue" evidence="10">
    <location>
        <position position="1"/>
    </location>
</feature>
<evidence type="ECO:0000256" key="8">
    <source>
        <dbReference type="PROSITE-ProRule" id="PRU01091"/>
    </source>
</evidence>
<dbReference type="GO" id="GO:0032993">
    <property type="term" value="C:protein-DNA complex"/>
    <property type="evidence" value="ECO:0007669"/>
    <property type="project" value="TreeGrafter"/>
</dbReference>
<dbReference type="GO" id="GO:0000156">
    <property type="term" value="F:phosphorelay response regulator activity"/>
    <property type="evidence" value="ECO:0007669"/>
    <property type="project" value="TreeGrafter"/>
</dbReference>
<dbReference type="GO" id="GO:0000976">
    <property type="term" value="F:transcription cis-regulatory region binding"/>
    <property type="evidence" value="ECO:0007669"/>
    <property type="project" value="TreeGrafter"/>
</dbReference>
<keyword evidence="4" id="KW-0902">Two-component regulatory system</keyword>
<comment type="caution">
    <text evidence="10">The sequence shown here is derived from an EMBL/GenBank/DDBJ whole genome shotgun (WGS) entry which is preliminary data.</text>
</comment>
<dbReference type="Gene3D" id="1.10.10.10">
    <property type="entry name" value="Winged helix-like DNA-binding domain superfamily/Winged helix DNA-binding domain"/>
    <property type="match status" value="1"/>
</dbReference>
<organism evidence="10">
    <name type="scientific">Thiolapillus brandeum</name>
    <dbReference type="NCBI Taxonomy" id="1076588"/>
    <lineage>
        <taxon>Bacteria</taxon>
        <taxon>Pseudomonadati</taxon>
        <taxon>Pseudomonadota</taxon>
        <taxon>Gammaproteobacteria</taxon>
        <taxon>Chromatiales</taxon>
        <taxon>Sedimenticolaceae</taxon>
        <taxon>Thiolapillus</taxon>
    </lineage>
</organism>
<evidence type="ECO:0000256" key="5">
    <source>
        <dbReference type="ARBA" id="ARBA00023015"/>
    </source>
</evidence>
<dbReference type="GO" id="GO:0005829">
    <property type="term" value="C:cytosol"/>
    <property type="evidence" value="ECO:0007669"/>
    <property type="project" value="TreeGrafter"/>
</dbReference>
<dbReference type="InterPro" id="IPR001867">
    <property type="entry name" value="OmpR/PhoB-type_DNA-bd"/>
</dbReference>
<keyword evidence="3" id="KW-0597">Phosphoprotein</keyword>
<dbReference type="PANTHER" id="PTHR48111:SF35">
    <property type="entry name" value="TRANSCRIPTIONAL REGULATORY PROTEIN QSEB"/>
    <property type="match status" value="1"/>
</dbReference>
<dbReference type="PANTHER" id="PTHR48111">
    <property type="entry name" value="REGULATOR OF RPOS"/>
    <property type="match status" value="1"/>
</dbReference>
<dbReference type="Proteomes" id="UP000885822">
    <property type="component" value="Unassembled WGS sequence"/>
</dbReference>
<evidence type="ECO:0000256" key="3">
    <source>
        <dbReference type="ARBA" id="ARBA00022553"/>
    </source>
</evidence>
<feature type="DNA-binding region" description="OmpR/PhoB-type" evidence="8">
    <location>
        <begin position="1"/>
        <end position="89"/>
    </location>
</feature>
<comment type="subcellular location">
    <subcellularLocation>
        <location evidence="1">Cytoplasm</location>
    </subcellularLocation>
</comment>
<dbReference type="Pfam" id="PF00486">
    <property type="entry name" value="Trans_reg_C"/>
    <property type="match status" value="1"/>
</dbReference>
<evidence type="ECO:0000259" key="9">
    <source>
        <dbReference type="PROSITE" id="PS51755"/>
    </source>
</evidence>
<evidence type="ECO:0000256" key="2">
    <source>
        <dbReference type="ARBA" id="ARBA00022490"/>
    </source>
</evidence>
<evidence type="ECO:0000256" key="7">
    <source>
        <dbReference type="ARBA" id="ARBA00023163"/>
    </source>
</evidence>
<keyword evidence="7" id="KW-0804">Transcription</keyword>
<dbReference type="GO" id="GO:0006355">
    <property type="term" value="P:regulation of DNA-templated transcription"/>
    <property type="evidence" value="ECO:0007669"/>
    <property type="project" value="InterPro"/>
</dbReference>
<evidence type="ECO:0000313" key="10">
    <source>
        <dbReference type="EMBL" id="HDK37800.1"/>
    </source>
</evidence>
<dbReference type="InterPro" id="IPR016032">
    <property type="entry name" value="Sig_transdc_resp-reg_C-effctor"/>
</dbReference>
<dbReference type="InterPro" id="IPR036388">
    <property type="entry name" value="WH-like_DNA-bd_sf"/>
</dbReference>